<dbReference type="AlphaFoldDB" id="A0A4R3UJT4"/>
<gene>
    <name evidence="1" type="ORF">EV686_1165</name>
</gene>
<reference evidence="1 2" key="1">
    <citation type="submission" date="2019-03" db="EMBL/GenBank/DDBJ databases">
        <title>Genomic Encyclopedia of Type Strains, Phase IV (KMG-IV): sequencing the most valuable type-strain genomes for metagenomic binning, comparative biology and taxonomic classification.</title>
        <authorList>
            <person name="Goeker M."/>
        </authorList>
    </citation>
    <scope>NUCLEOTIDE SEQUENCE [LARGE SCALE GENOMIC DNA]</scope>
    <source>
        <strain evidence="1 2">DSM 100048</strain>
    </source>
</reference>
<name>A0A4R3UJT4_9BURK</name>
<organism evidence="1 2">
    <name type="scientific">Paracandidimonas soli</name>
    <dbReference type="NCBI Taxonomy" id="1917182"/>
    <lineage>
        <taxon>Bacteria</taxon>
        <taxon>Pseudomonadati</taxon>
        <taxon>Pseudomonadota</taxon>
        <taxon>Betaproteobacteria</taxon>
        <taxon>Burkholderiales</taxon>
        <taxon>Alcaligenaceae</taxon>
        <taxon>Paracandidimonas</taxon>
    </lineage>
</organism>
<proteinExistence type="predicted"/>
<comment type="caution">
    <text evidence="1">The sequence shown here is derived from an EMBL/GenBank/DDBJ whole genome shotgun (WGS) entry which is preliminary data.</text>
</comment>
<sequence>MKISVGVTTDTLAAEIFTRAVTQKPPATNNVKERVLLYLLQHLSKVLHENPYKTYGKYFG</sequence>
<dbReference type="Proteomes" id="UP000294692">
    <property type="component" value="Unassembled WGS sequence"/>
</dbReference>
<dbReference type="EMBL" id="SMBX01000016">
    <property type="protein sequence ID" value="TCU91915.1"/>
    <property type="molecule type" value="Genomic_DNA"/>
</dbReference>
<accession>A0A4R3UJT4</accession>
<keyword evidence="2" id="KW-1185">Reference proteome</keyword>
<evidence type="ECO:0000313" key="1">
    <source>
        <dbReference type="EMBL" id="TCU91915.1"/>
    </source>
</evidence>
<evidence type="ECO:0000313" key="2">
    <source>
        <dbReference type="Proteomes" id="UP000294692"/>
    </source>
</evidence>
<protein>
    <submittedName>
        <fullName evidence="1">Uncharacterized protein</fullName>
    </submittedName>
</protein>